<feature type="transmembrane region" description="Helical" evidence="1">
    <location>
        <begin position="236"/>
        <end position="254"/>
    </location>
</feature>
<dbReference type="AlphaFoldDB" id="A0A0P6X5Y9"/>
<keyword evidence="1" id="KW-0812">Transmembrane</keyword>
<comment type="caution">
    <text evidence="2">The sequence shown here is derived from an EMBL/GenBank/DDBJ whole genome shotgun (WGS) entry which is preliminary data.</text>
</comment>
<dbReference type="EMBL" id="LGCK01000014">
    <property type="protein sequence ID" value="KPL70342.1"/>
    <property type="molecule type" value="Genomic_DNA"/>
</dbReference>
<sequence length="295" mass="33166">MTPFRFLIDAGAVFLASGVFLTFYNLLVTGTEVIVRAWRKTFISWAGRRLRDMGIIQEKPYQAQIELDWKRLILLITIPVMALAVHDFMLSPLVLLIGLVILIWADFQKRQIERAHINEDAEVVALQIRSLMSVDRSILNALTRVELPTGMMKHAIDQVASRLRMHQPPEQAAQAFKGLPGNVTARLSALIAHSAQLTDETQDGLLISLEQEAHRQKLLRSKTHQTLSLVRGTIRLLQGVVAGAILFVVLSPAWREFFLQDVSHRVLLTVLICAAALASLYFEYEVYQLSYGEGA</sequence>
<gene>
    <name evidence="2" type="ORF">ADM99_14380</name>
</gene>
<reference evidence="2 3" key="1">
    <citation type="submission" date="2015-07" db="EMBL/GenBank/DDBJ databases">
        <title>Genome sequence of Leptolinea tardivitalis DSM 16556.</title>
        <authorList>
            <person name="Hemp J."/>
            <person name="Ward L.M."/>
            <person name="Pace L.A."/>
            <person name="Fischer W.W."/>
        </authorList>
    </citation>
    <scope>NUCLEOTIDE SEQUENCE [LARGE SCALE GENOMIC DNA]</scope>
    <source>
        <strain evidence="2 3">YMTK-2</strain>
    </source>
</reference>
<dbReference type="RefSeq" id="WP_062422217.1">
    <property type="nucleotide sequence ID" value="NZ_BBYA01000010.1"/>
</dbReference>
<keyword evidence="1" id="KW-0472">Membrane</keyword>
<protein>
    <submittedName>
        <fullName evidence="2">Uncharacterized protein</fullName>
    </submittedName>
</protein>
<dbReference type="Proteomes" id="UP000050430">
    <property type="component" value="Unassembled WGS sequence"/>
</dbReference>
<evidence type="ECO:0000256" key="1">
    <source>
        <dbReference type="SAM" id="Phobius"/>
    </source>
</evidence>
<dbReference type="STRING" id="229920.ADM99_14380"/>
<dbReference type="SUPFAM" id="SSF48029">
    <property type="entry name" value="FliG"/>
    <property type="match status" value="1"/>
</dbReference>
<feature type="transmembrane region" description="Helical" evidence="1">
    <location>
        <begin position="72"/>
        <end position="105"/>
    </location>
</feature>
<feature type="transmembrane region" description="Helical" evidence="1">
    <location>
        <begin position="266"/>
        <end position="284"/>
    </location>
</feature>
<evidence type="ECO:0000313" key="3">
    <source>
        <dbReference type="Proteomes" id="UP000050430"/>
    </source>
</evidence>
<keyword evidence="1" id="KW-1133">Transmembrane helix</keyword>
<feature type="transmembrane region" description="Helical" evidence="1">
    <location>
        <begin position="7"/>
        <end position="27"/>
    </location>
</feature>
<dbReference type="OrthoDB" id="166555at2"/>
<evidence type="ECO:0000313" key="2">
    <source>
        <dbReference type="EMBL" id="KPL70342.1"/>
    </source>
</evidence>
<accession>A0A0P6X5Y9</accession>
<name>A0A0P6X5Y9_9CHLR</name>
<organism evidence="2 3">
    <name type="scientific">Leptolinea tardivitalis</name>
    <dbReference type="NCBI Taxonomy" id="229920"/>
    <lineage>
        <taxon>Bacteria</taxon>
        <taxon>Bacillati</taxon>
        <taxon>Chloroflexota</taxon>
        <taxon>Anaerolineae</taxon>
        <taxon>Anaerolineales</taxon>
        <taxon>Anaerolineaceae</taxon>
        <taxon>Leptolinea</taxon>
    </lineage>
</organism>
<proteinExistence type="predicted"/>
<dbReference type="InterPro" id="IPR011002">
    <property type="entry name" value="FliG_a-hlx"/>
</dbReference>
<keyword evidence="3" id="KW-1185">Reference proteome</keyword>